<dbReference type="AlphaFoldDB" id="T0Z7S3"/>
<evidence type="ECO:0000313" key="1">
    <source>
        <dbReference type="EMBL" id="EQD41053.1"/>
    </source>
</evidence>
<name>T0Z7S3_9ZZZZ</name>
<organism evidence="1">
    <name type="scientific">mine drainage metagenome</name>
    <dbReference type="NCBI Taxonomy" id="410659"/>
    <lineage>
        <taxon>unclassified sequences</taxon>
        <taxon>metagenomes</taxon>
        <taxon>ecological metagenomes</taxon>
    </lineage>
</organism>
<dbReference type="Pfam" id="PF09660">
    <property type="entry name" value="DUF2397"/>
    <property type="match status" value="1"/>
</dbReference>
<comment type="caution">
    <text evidence="1">The sequence shown here is derived from an EMBL/GenBank/DDBJ whole genome shotgun (WGS) entry which is preliminary data.</text>
</comment>
<sequence>DTADVATVEEFYRPRYLYQLTVEGEAAEQALCAFHEHLLKPGELQTTALRDIVTLLDEIESLLEPSEPDADKLFLAFTQLVQRFEQMTARAQSFMRGLHGMVELHEAKLEAVIRYKDDLIDYLERFLSELVLAMHRVGTRVETLAATRDLEQIFTLLARRESADALQPTEQHLESTRERWRQRWVGLRRWFTSPDGASQAELLRARTRAAIPALLTAISSLNGAALSVPIEQRTF</sequence>
<protein>
    <submittedName>
        <fullName evidence="1">Uncharacterized protein</fullName>
    </submittedName>
</protein>
<feature type="non-terminal residue" evidence="1">
    <location>
        <position position="1"/>
    </location>
</feature>
<reference evidence="1" key="2">
    <citation type="journal article" date="2014" name="ISME J.">
        <title>Microbial stratification in low pH oxic and suboxic macroscopic growths along an acid mine drainage.</title>
        <authorList>
            <person name="Mendez-Garcia C."/>
            <person name="Mesa V."/>
            <person name="Sprenger R.R."/>
            <person name="Richter M."/>
            <person name="Diez M.S."/>
            <person name="Solano J."/>
            <person name="Bargiela R."/>
            <person name="Golyshina O.V."/>
            <person name="Manteca A."/>
            <person name="Ramos J.L."/>
            <person name="Gallego J.R."/>
            <person name="Llorente I."/>
            <person name="Martins Dos Santos V.A."/>
            <person name="Jensen O.N."/>
            <person name="Pelaez A.I."/>
            <person name="Sanchez J."/>
            <person name="Ferrer M."/>
        </authorList>
    </citation>
    <scope>NUCLEOTIDE SEQUENCE</scope>
</reference>
<reference evidence="1" key="1">
    <citation type="submission" date="2013-08" db="EMBL/GenBank/DDBJ databases">
        <authorList>
            <person name="Mendez C."/>
            <person name="Richter M."/>
            <person name="Ferrer M."/>
            <person name="Sanchez J."/>
        </authorList>
    </citation>
    <scope>NUCLEOTIDE SEQUENCE</scope>
</reference>
<dbReference type="NCBIfam" id="TIGR02677">
    <property type="entry name" value="TIGR02677 family protein"/>
    <property type="match status" value="1"/>
</dbReference>
<accession>T0Z7S3</accession>
<dbReference type="InterPro" id="IPR013493">
    <property type="entry name" value="CHP02677"/>
</dbReference>
<proteinExistence type="predicted"/>
<gene>
    <name evidence="1" type="ORF">B2A_10826</name>
</gene>
<dbReference type="EMBL" id="AUZZ01007796">
    <property type="protein sequence ID" value="EQD41053.1"/>
    <property type="molecule type" value="Genomic_DNA"/>
</dbReference>